<comment type="similarity">
    <text evidence="11">Belongs to the Thz kinase family.</text>
</comment>
<dbReference type="PRINTS" id="PR01099">
    <property type="entry name" value="HYETHTZKNASE"/>
</dbReference>
<keyword evidence="5 11" id="KW-0479">Metal-binding</keyword>
<dbReference type="PATRIC" id="fig|378806.16.peg.5863"/>
<dbReference type="InterPro" id="IPR029056">
    <property type="entry name" value="Ribokinase-like"/>
</dbReference>
<dbReference type="EMBL" id="AAMD01000049">
    <property type="protein sequence ID" value="EAU66705.1"/>
    <property type="molecule type" value="Genomic_DNA"/>
</dbReference>
<dbReference type="InterPro" id="IPR000417">
    <property type="entry name" value="Hyethyz_kinase"/>
</dbReference>
<evidence type="ECO:0000256" key="2">
    <source>
        <dbReference type="ARBA" id="ARBA00001946"/>
    </source>
</evidence>
<comment type="pathway">
    <text evidence="3 11">Cofactor biosynthesis; thiamine diphosphate biosynthesis; 4-methyl-5-(2-phosphoethyl)-thiazole from 5-(2-hydroxyethyl)-4-methylthiazole: step 1/1.</text>
</comment>
<dbReference type="PIRSF" id="PIRSF000513">
    <property type="entry name" value="Thz_kinase"/>
    <property type="match status" value="1"/>
</dbReference>
<dbReference type="Gene3D" id="3.40.1190.20">
    <property type="match status" value="1"/>
</dbReference>
<sequence length="281" mass="29819">MTYVTSAGHWRTTHMSLTADAIWKDVQAIRQQGPLVHNITNYVAMEFTANALLALGASPVMAHTAEEVREIVAISQALVINLGTLSPVWIQSMREAMEEASRRHVPIVLDPVGAGASRLRTQTARELIAAFPPRIIRGNASEIIALGSDEQKTRGVDSLATSAQAYETARSLSKRYGCVISVSGATDLILQGDRELRVSNGTPLMTRVTAMGCAASALTGAFAACNPSSLDAAAHAMALMGIAGEMGAQQAQGPGTLPMHFLDALHQVDITHLRDKLRVGG</sequence>
<keyword evidence="10 11" id="KW-0784">Thiamine biosynthesis</keyword>
<dbReference type="NCBIfam" id="NF006830">
    <property type="entry name" value="PRK09355.1"/>
    <property type="match status" value="1"/>
</dbReference>
<organism evidence="12 13">
    <name type="scientific">Stigmatella aurantiaca (strain DW4/3-1)</name>
    <dbReference type="NCBI Taxonomy" id="378806"/>
    <lineage>
        <taxon>Bacteria</taxon>
        <taxon>Pseudomonadati</taxon>
        <taxon>Myxococcota</taxon>
        <taxon>Myxococcia</taxon>
        <taxon>Myxococcales</taxon>
        <taxon>Cystobacterineae</taxon>
        <taxon>Archangiaceae</taxon>
        <taxon>Stigmatella</taxon>
    </lineage>
</organism>
<keyword evidence="7 11" id="KW-0418">Kinase</keyword>
<comment type="function">
    <text evidence="11">Catalyzes the phosphorylation of the hydroxyl group of 4-methyl-5-beta-hydroxyethylthiazole (THZ).</text>
</comment>
<protein>
    <recommendedName>
        <fullName evidence="11">Hydroxyethylthiazole kinase</fullName>
        <ecNumber evidence="11">2.7.1.50</ecNumber>
    </recommendedName>
    <alternativeName>
        <fullName evidence="11">4-methyl-5-beta-hydroxyethylthiazole kinase</fullName>
        <shortName evidence="11">TH kinase</shortName>
        <shortName evidence="11">Thz kinase</shortName>
    </alternativeName>
</protein>
<evidence type="ECO:0000256" key="4">
    <source>
        <dbReference type="ARBA" id="ARBA00022679"/>
    </source>
</evidence>
<feature type="binding site" evidence="11">
    <location>
        <position position="210"/>
    </location>
    <ligand>
        <name>substrate</name>
    </ligand>
</feature>
<dbReference type="SUPFAM" id="SSF53613">
    <property type="entry name" value="Ribokinase-like"/>
    <property type="match status" value="1"/>
</dbReference>
<gene>
    <name evidence="11 12" type="primary">thiM</name>
    <name evidence="12" type="ORF">STIAU_4280</name>
</gene>
<evidence type="ECO:0000256" key="1">
    <source>
        <dbReference type="ARBA" id="ARBA00001771"/>
    </source>
</evidence>
<keyword evidence="9 11" id="KW-0460">Magnesium</keyword>
<dbReference type="GO" id="GO:0009228">
    <property type="term" value="P:thiamine biosynthetic process"/>
    <property type="evidence" value="ECO:0007669"/>
    <property type="project" value="UniProtKB-KW"/>
</dbReference>
<comment type="catalytic activity">
    <reaction evidence="1 11">
        <text>5-(2-hydroxyethyl)-4-methylthiazole + ATP = 4-methyl-5-(2-phosphooxyethyl)-thiazole + ADP + H(+)</text>
        <dbReference type="Rhea" id="RHEA:24212"/>
        <dbReference type="ChEBI" id="CHEBI:15378"/>
        <dbReference type="ChEBI" id="CHEBI:17957"/>
        <dbReference type="ChEBI" id="CHEBI:30616"/>
        <dbReference type="ChEBI" id="CHEBI:58296"/>
        <dbReference type="ChEBI" id="CHEBI:456216"/>
        <dbReference type="EC" id="2.7.1.50"/>
    </reaction>
</comment>
<dbReference type="HAMAP" id="MF_00228">
    <property type="entry name" value="Thz_kinase"/>
    <property type="match status" value="1"/>
</dbReference>
<keyword evidence="4 11" id="KW-0808">Transferase</keyword>
<dbReference type="NCBIfam" id="TIGR00694">
    <property type="entry name" value="thiM"/>
    <property type="match status" value="1"/>
</dbReference>
<evidence type="ECO:0000256" key="9">
    <source>
        <dbReference type="ARBA" id="ARBA00022842"/>
    </source>
</evidence>
<dbReference type="UniPathway" id="UPA00060">
    <property type="reaction ID" value="UER00139"/>
</dbReference>
<dbReference type="Pfam" id="PF02110">
    <property type="entry name" value="HK"/>
    <property type="match status" value="1"/>
</dbReference>
<comment type="caution">
    <text evidence="12">The sequence shown here is derived from an EMBL/GenBank/DDBJ whole genome shotgun (WGS) entry which is preliminary data.</text>
</comment>
<evidence type="ECO:0000256" key="8">
    <source>
        <dbReference type="ARBA" id="ARBA00022840"/>
    </source>
</evidence>
<dbReference type="GO" id="GO:0004417">
    <property type="term" value="F:hydroxyethylthiazole kinase activity"/>
    <property type="evidence" value="ECO:0007669"/>
    <property type="project" value="UniProtKB-UniRule"/>
</dbReference>
<evidence type="ECO:0000256" key="3">
    <source>
        <dbReference type="ARBA" id="ARBA00004868"/>
    </source>
</evidence>
<dbReference type="AlphaFoldDB" id="Q092N5"/>
<evidence type="ECO:0000256" key="10">
    <source>
        <dbReference type="ARBA" id="ARBA00022977"/>
    </source>
</evidence>
<dbReference type="CDD" id="cd01170">
    <property type="entry name" value="THZ_kinase"/>
    <property type="match status" value="1"/>
</dbReference>
<comment type="cofactor">
    <cofactor evidence="2 11">
        <name>Mg(2+)</name>
        <dbReference type="ChEBI" id="CHEBI:18420"/>
    </cofactor>
</comment>
<keyword evidence="6 11" id="KW-0547">Nucleotide-binding</keyword>
<dbReference type="GO" id="GO:0000287">
    <property type="term" value="F:magnesium ion binding"/>
    <property type="evidence" value="ECO:0007669"/>
    <property type="project" value="UniProtKB-UniRule"/>
</dbReference>
<feature type="binding site" evidence="11">
    <location>
        <position position="137"/>
    </location>
    <ligand>
        <name>ATP</name>
        <dbReference type="ChEBI" id="CHEBI:30616"/>
    </ligand>
</feature>
<reference evidence="12 13" key="1">
    <citation type="submission" date="2006-04" db="EMBL/GenBank/DDBJ databases">
        <authorList>
            <person name="Nierman W.C."/>
        </authorList>
    </citation>
    <scope>NUCLEOTIDE SEQUENCE [LARGE SCALE GENOMIC DNA]</scope>
    <source>
        <strain evidence="12 13">DW4/3-1</strain>
    </source>
</reference>
<evidence type="ECO:0000256" key="6">
    <source>
        <dbReference type="ARBA" id="ARBA00022741"/>
    </source>
</evidence>
<dbReference type="Proteomes" id="UP000032702">
    <property type="component" value="Unassembled WGS sequence"/>
</dbReference>
<evidence type="ECO:0000256" key="7">
    <source>
        <dbReference type="ARBA" id="ARBA00022777"/>
    </source>
</evidence>
<proteinExistence type="inferred from homology"/>
<evidence type="ECO:0000313" key="13">
    <source>
        <dbReference type="Proteomes" id="UP000032702"/>
    </source>
</evidence>
<keyword evidence="8 11" id="KW-0067">ATP-binding</keyword>
<dbReference type="GO" id="GO:0009229">
    <property type="term" value="P:thiamine diphosphate biosynthetic process"/>
    <property type="evidence" value="ECO:0007669"/>
    <property type="project" value="UniProtKB-UniRule"/>
</dbReference>
<evidence type="ECO:0000313" key="12">
    <source>
        <dbReference type="EMBL" id="EAU66705.1"/>
    </source>
</evidence>
<dbReference type="EC" id="2.7.1.50" evidence="11"/>
<accession>Q092N5</accession>
<feature type="binding site" evidence="11">
    <location>
        <position position="183"/>
    </location>
    <ligand>
        <name>ATP</name>
        <dbReference type="ChEBI" id="CHEBI:30616"/>
    </ligand>
</feature>
<evidence type="ECO:0000256" key="11">
    <source>
        <dbReference type="HAMAP-Rule" id="MF_00228"/>
    </source>
</evidence>
<name>Q092N5_STIAD</name>
<dbReference type="GO" id="GO:0005524">
    <property type="term" value="F:ATP binding"/>
    <property type="evidence" value="ECO:0007669"/>
    <property type="project" value="UniProtKB-UniRule"/>
</dbReference>
<feature type="binding site" evidence="11">
    <location>
        <position position="61"/>
    </location>
    <ligand>
        <name>substrate</name>
    </ligand>
</feature>
<evidence type="ECO:0000256" key="5">
    <source>
        <dbReference type="ARBA" id="ARBA00022723"/>
    </source>
</evidence>